<evidence type="ECO:0000313" key="1">
    <source>
        <dbReference type="EMBL" id="KAI9913728.1"/>
    </source>
</evidence>
<name>A0ACC0W6Y9_9STRA</name>
<proteinExistence type="predicted"/>
<gene>
    <name evidence="1" type="ORF">PsorP6_005773</name>
</gene>
<sequence length="233" mass="27110">MVYHNFVLLQGFTLSTQLFTSVAGASETYSFVQARAAYRKEIASLRKEFIEEEKRRKEKRARDAEAQRQSVIKAKAVRLQIKRQQQAIRAKEVAREKKIYEEKVRVYFEEKVVVRQERKNEVERRREALVTSLRQQSAKWTTEENYLEKLKEDVFIYSPNQISVRGSFDPCSTSMSAMSWLEKLQRMKPAGMSDSDEADASTISTTVKEDASRNSSDAQEENVDVVNFEKKEE</sequence>
<protein>
    <submittedName>
        <fullName evidence="1">Uncharacterized protein</fullName>
    </submittedName>
</protein>
<accession>A0ACC0W6Y9</accession>
<evidence type="ECO:0000313" key="2">
    <source>
        <dbReference type="Proteomes" id="UP001163321"/>
    </source>
</evidence>
<dbReference type="EMBL" id="CM047583">
    <property type="protein sequence ID" value="KAI9913728.1"/>
    <property type="molecule type" value="Genomic_DNA"/>
</dbReference>
<dbReference type="Proteomes" id="UP001163321">
    <property type="component" value="Chromosome 4"/>
</dbReference>
<comment type="caution">
    <text evidence="1">The sequence shown here is derived from an EMBL/GenBank/DDBJ whole genome shotgun (WGS) entry which is preliminary data.</text>
</comment>
<keyword evidence="2" id="KW-1185">Reference proteome</keyword>
<organism evidence="1 2">
    <name type="scientific">Peronosclerospora sorghi</name>
    <dbReference type="NCBI Taxonomy" id="230839"/>
    <lineage>
        <taxon>Eukaryota</taxon>
        <taxon>Sar</taxon>
        <taxon>Stramenopiles</taxon>
        <taxon>Oomycota</taxon>
        <taxon>Peronosporomycetes</taxon>
        <taxon>Peronosporales</taxon>
        <taxon>Peronosporaceae</taxon>
        <taxon>Peronosclerospora</taxon>
    </lineage>
</organism>
<reference evidence="1 2" key="1">
    <citation type="journal article" date="2022" name="bioRxiv">
        <title>The genome of the oomycete Peronosclerospora sorghi, a cosmopolitan pathogen of maize and sorghum, is inflated with dispersed pseudogenes.</title>
        <authorList>
            <person name="Fletcher K."/>
            <person name="Martin F."/>
            <person name="Isakeit T."/>
            <person name="Cavanaugh K."/>
            <person name="Magill C."/>
            <person name="Michelmore R."/>
        </authorList>
    </citation>
    <scope>NUCLEOTIDE SEQUENCE [LARGE SCALE GENOMIC DNA]</scope>
    <source>
        <strain evidence="1">P6</strain>
    </source>
</reference>